<proteinExistence type="predicted"/>
<sequence>MRKQSSTNLENELLINGNCDMAYTLDLIGGRWKPSILWRLAYGAMRYSDLRRSLPAVSERILILQLREMESDGLISRKVYPEVPPRVEYQLTDLGKSLEPVINILTDWGAENRPDSEKRKVRCPVLTIK</sequence>
<dbReference type="OrthoDB" id="8231503at2"/>
<evidence type="ECO:0000259" key="4">
    <source>
        <dbReference type="PROSITE" id="PS51118"/>
    </source>
</evidence>
<dbReference type="PANTHER" id="PTHR33204">
    <property type="entry name" value="TRANSCRIPTIONAL REGULATOR, MARR FAMILY"/>
    <property type="match status" value="1"/>
</dbReference>
<keyword evidence="6" id="KW-1185">Reference proteome</keyword>
<dbReference type="AlphaFoldDB" id="A0A1G6VV25"/>
<evidence type="ECO:0000256" key="3">
    <source>
        <dbReference type="ARBA" id="ARBA00023163"/>
    </source>
</evidence>
<evidence type="ECO:0000313" key="6">
    <source>
        <dbReference type="Proteomes" id="UP000198748"/>
    </source>
</evidence>
<dbReference type="RefSeq" id="WP_090146075.1">
    <property type="nucleotide sequence ID" value="NZ_FNAN01000001.1"/>
</dbReference>
<keyword evidence="1" id="KW-0805">Transcription regulation</keyword>
<name>A0A1G6VV25_9BACT</name>
<keyword evidence="3" id="KW-0804">Transcription</keyword>
<gene>
    <name evidence="5" type="ORF">SAMN04487996_101351</name>
</gene>
<dbReference type="PANTHER" id="PTHR33204:SF29">
    <property type="entry name" value="TRANSCRIPTIONAL REGULATOR"/>
    <property type="match status" value="1"/>
</dbReference>
<protein>
    <submittedName>
        <fullName evidence="5">Transcriptional regulator, HxlR family</fullName>
    </submittedName>
</protein>
<reference evidence="6" key="1">
    <citation type="submission" date="2016-10" db="EMBL/GenBank/DDBJ databases">
        <authorList>
            <person name="Varghese N."/>
            <person name="Submissions S."/>
        </authorList>
    </citation>
    <scope>NUCLEOTIDE SEQUENCE [LARGE SCALE GENOMIC DNA]</scope>
    <source>
        <strain evidence="6">DSM 25329</strain>
    </source>
</reference>
<accession>A0A1G6VV25</accession>
<dbReference type="Pfam" id="PF01638">
    <property type="entry name" value="HxlR"/>
    <property type="match status" value="1"/>
</dbReference>
<dbReference type="Proteomes" id="UP000198748">
    <property type="component" value="Unassembled WGS sequence"/>
</dbReference>
<dbReference type="EMBL" id="FNAN01000001">
    <property type="protein sequence ID" value="SDD57482.1"/>
    <property type="molecule type" value="Genomic_DNA"/>
</dbReference>
<dbReference type="InterPro" id="IPR002577">
    <property type="entry name" value="HTH_HxlR"/>
</dbReference>
<dbReference type="InterPro" id="IPR036390">
    <property type="entry name" value="WH_DNA-bd_sf"/>
</dbReference>
<dbReference type="GO" id="GO:0003677">
    <property type="term" value="F:DNA binding"/>
    <property type="evidence" value="ECO:0007669"/>
    <property type="project" value="UniProtKB-KW"/>
</dbReference>
<evidence type="ECO:0000256" key="2">
    <source>
        <dbReference type="ARBA" id="ARBA00023125"/>
    </source>
</evidence>
<organism evidence="5 6">
    <name type="scientific">Dyadobacter soli</name>
    <dbReference type="NCBI Taxonomy" id="659014"/>
    <lineage>
        <taxon>Bacteria</taxon>
        <taxon>Pseudomonadati</taxon>
        <taxon>Bacteroidota</taxon>
        <taxon>Cytophagia</taxon>
        <taxon>Cytophagales</taxon>
        <taxon>Spirosomataceae</taxon>
        <taxon>Dyadobacter</taxon>
    </lineage>
</organism>
<dbReference type="STRING" id="659014.SAMN04487996_101351"/>
<evidence type="ECO:0000256" key="1">
    <source>
        <dbReference type="ARBA" id="ARBA00023015"/>
    </source>
</evidence>
<dbReference type="SUPFAM" id="SSF46785">
    <property type="entry name" value="Winged helix' DNA-binding domain"/>
    <property type="match status" value="1"/>
</dbReference>
<dbReference type="Gene3D" id="1.10.10.10">
    <property type="entry name" value="Winged helix-like DNA-binding domain superfamily/Winged helix DNA-binding domain"/>
    <property type="match status" value="1"/>
</dbReference>
<evidence type="ECO:0000313" key="5">
    <source>
        <dbReference type="EMBL" id="SDD57482.1"/>
    </source>
</evidence>
<dbReference type="PROSITE" id="PS51118">
    <property type="entry name" value="HTH_HXLR"/>
    <property type="match status" value="1"/>
</dbReference>
<keyword evidence="2" id="KW-0238">DNA-binding</keyword>
<feature type="domain" description="HTH hxlR-type" evidence="4">
    <location>
        <begin position="19"/>
        <end position="117"/>
    </location>
</feature>
<dbReference type="InterPro" id="IPR036388">
    <property type="entry name" value="WH-like_DNA-bd_sf"/>
</dbReference>